<sequence length="188" mass="18746">MNKQTKAALAAGAGALLLLGGAGSLAYWHDETDIGGNAEIQSGTLALDDCAAGGAGWSDVSPDATTGGPIADITQFLLVPGDTLEYTCDSTITASGDNLQATLTADTSTISGDAALIARLDKTVTATVGGAPIAANTITSADDNAAIQVKVRLHFQNATGDGVGNGGEAQNSAVNLSAMKLVLQQNTR</sequence>
<evidence type="ECO:0000256" key="1">
    <source>
        <dbReference type="SAM" id="SignalP"/>
    </source>
</evidence>
<dbReference type="EMBL" id="CP070619">
    <property type="protein sequence ID" value="QSE93293.1"/>
    <property type="molecule type" value="Genomic_DNA"/>
</dbReference>
<reference evidence="2 3" key="1">
    <citation type="journal article" date="2021" name="Microbiol. Resour. Announc.">
        <title>Complete Genome Sequences of Two Rhodococcus sp. Strains with Large and Linear Chromosomes, Isolated from Apple Rhizosphere.</title>
        <authorList>
            <person name="Benning S."/>
            <person name="Brugnone N."/>
            <person name="Siani R."/>
            <person name="Kublik S."/>
            <person name="Schloter M."/>
            <person name="Rad V."/>
        </authorList>
    </citation>
    <scope>NUCLEOTIDE SEQUENCE [LARGE SCALE GENOMIC DNA]</scope>
    <source>
        <strain evidence="2 3">R79</strain>
    </source>
</reference>
<dbReference type="NCBIfam" id="TIGR04089">
    <property type="entry name" value="exp_by_SipW_III"/>
    <property type="match status" value="1"/>
</dbReference>
<evidence type="ECO:0000313" key="3">
    <source>
        <dbReference type="Proteomes" id="UP000662986"/>
    </source>
</evidence>
<name>A0A974W8L8_9NOCA</name>
<gene>
    <name evidence="2" type="ORF">JWS13_34225</name>
</gene>
<evidence type="ECO:0000313" key="2">
    <source>
        <dbReference type="EMBL" id="QSE93293.1"/>
    </source>
</evidence>
<proteinExistence type="predicted"/>
<protein>
    <submittedName>
        <fullName evidence="2">Alternate-type signal peptide domain-containing protein</fullName>
    </submittedName>
</protein>
<feature type="signal peptide" evidence="1">
    <location>
        <begin position="1"/>
        <end position="26"/>
    </location>
</feature>
<organism evidence="2 3">
    <name type="scientific">Rhodococcus pseudokoreensis</name>
    <dbReference type="NCBI Taxonomy" id="2811421"/>
    <lineage>
        <taxon>Bacteria</taxon>
        <taxon>Bacillati</taxon>
        <taxon>Actinomycetota</taxon>
        <taxon>Actinomycetes</taxon>
        <taxon>Mycobacteriales</taxon>
        <taxon>Nocardiaceae</taxon>
        <taxon>Rhodococcus</taxon>
    </lineage>
</organism>
<dbReference type="NCBIfam" id="TIGR04088">
    <property type="entry name" value="cognate_SipW"/>
    <property type="match status" value="1"/>
</dbReference>
<keyword evidence="1" id="KW-0732">Signal</keyword>
<accession>A0A974W8L8</accession>
<dbReference type="InterPro" id="IPR023833">
    <property type="entry name" value="Signal_pept_SipW-depend-type"/>
</dbReference>
<dbReference type="RefSeq" id="WP_206009873.1">
    <property type="nucleotide sequence ID" value="NZ_CP070619.1"/>
</dbReference>
<dbReference type="InterPro" id="IPR024006">
    <property type="entry name" value="Alt_signal_exp_actinobact"/>
</dbReference>
<keyword evidence="3" id="KW-1185">Reference proteome</keyword>
<reference evidence="2 3" key="2">
    <citation type="journal article" date="2022" name="Arch. Microbiol.">
        <title>Rhodococcus pseudokoreensis sp. nov. isolated from the rhizosphere of young M26 apple rootstocks.</title>
        <authorList>
            <person name="Kampfer P."/>
            <person name="Glaeser S.P."/>
            <person name="Blom J."/>
            <person name="Wolf J."/>
            <person name="Benning S."/>
            <person name="Schloter M."/>
            <person name="Neumann-Schaal M."/>
        </authorList>
    </citation>
    <scope>NUCLEOTIDE SEQUENCE [LARGE SCALE GENOMIC DNA]</scope>
    <source>
        <strain evidence="2 3">R79</strain>
    </source>
</reference>
<dbReference type="Proteomes" id="UP000662986">
    <property type="component" value="Chromosome"/>
</dbReference>
<feature type="chain" id="PRO_5047398678" evidence="1">
    <location>
        <begin position="27"/>
        <end position="188"/>
    </location>
</feature>